<gene>
    <name evidence="2" type="ORF">LEP1GSC058_1319</name>
</gene>
<name>S3V6J8_9LEPT</name>
<keyword evidence="1" id="KW-0732">Signal</keyword>
<comment type="caution">
    <text evidence="2">The sequence shown here is derived from an EMBL/GenBank/DDBJ whole genome shotgun (WGS) entry which is preliminary data.</text>
</comment>
<evidence type="ECO:0000313" key="2">
    <source>
        <dbReference type="EMBL" id="EPG76299.1"/>
    </source>
</evidence>
<dbReference type="Proteomes" id="UP000014540">
    <property type="component" value="Unassembled WGS sequence"/>
</dbReference>
<dbReference type="NCBIfam" id="NF047480">
    <property type="entry name" value="Lepto_Lp29"/>
    <property type="match status" value="1"/>
</dbReference>
<organism evidence="2 3">
    <name type="scientific">Leptospira fainei serovar Hurstbridge str. BUT 6</name>
    <dbReference type="NCBI Taxonomy" id="1193011"/>
    <lineage>
        <taxon>Bacteria</taxon>
        <taxon>Pseudomonadati</taxon>
        <taxon>Spirochaetota</taxon>
        <taxon>Spirochaetia</taxon>
        <taxon>Leptospirales</taxon>
        <taxon>Leptospiraceae</taxon>
        <taxon>Leptospira</taxon>
    </lineage>
</organism>
<evidence type="ECO:0000256" key="1">
    <source>
        <dbReference type="SAM" id="SignalP"/>
    </source>
</evidence>
<dbReference type="STRING" id="1193011.LEP1GSC058_1319"/>
<feature type="chain" id="PRO_5004524378" description="Lipoprotein" evidence="1">
    <location>
        <begin position="25"/>
        <end position="262"/>
    </location>
</feature>
<proteinExistence type="predicted"/>
<keyword evidence="3" id="KW-1185">Reference proteome</keyword>
<feature type="signal peptide" evidence="1">
    <location>
        <begin position="1"/>
        <end position="24"/>
    </location>
</feature>
<sequence>MKLSIKNSTRILLALLLFSCNSHYILKEAKADIPPITLKKNLSVVFVGFLPYKVTSAGRTYTATVNRSQRIQLSEKIGKPAENFKVKGIRKDIPPEKVKAFAETYINAVKKSGIEEVMSVVQVSKEDPNAKESTIQLKDLGADYYVLGILSPAFQESNIGLTFIHVLTHLFSMVTVGLIPSLLWSDATTKVLVYDKNLNQVWSKEYDSSYFVYRAVWASPNPKGCQAGSGCDFQQFDSVPAFAFKPVLPELESDLVQFLNSK</sequence>
<dbReference type="AlphaFoldDB" id="S3V6J8"/>
<evidence type="ECO:0000313" key="3">
    <source>
        <dbReference type="Proteomes" id="UP000014540"/>
    </source>
</evidence>
<accession>S3V6J8</accession>
<dbReference type="RefSeq" id="WP_016547573.1">
    <property type="nucleotide sequence ID" value="NZ_AKWZ02000001.1"/>
</dbReference>
<dbReference type="EMBL" id="AKWZ02000001">
    <property type="protein sequence ID" value="EPG76299.1"/>
    <property type="molecule type" value="Genomic_DNA"/>
</dbReference>
<evidence type="ECO:0008006" key="4">
    <source>
        <dbReference type="Google" id="ProtNLM"/>
    </source>
</evidence>
<protein>
    <recommendedName>
        <fullName evidence="4">Lipoprotein</fullName>
    </recommendedName>
</protein>
<reference evidence="2" key="1">
    <citation type="submission" date="2013-04" db="EMBL/GenBank/DDBJ databases">
        <authorList>
            <person name="Harkins D.M."/>
            <person name="Durkin A.S."/>
            <person name="Selengut J.D."/>
            <person name="Sanka R."/>
            <person name="DePew J."/>
            <person name="Purushe J."/>
            <person name="Ahmed A."/>
            <person name="van der Linden H."/>
            <person name="Goris M.G.A."/>
            <person name="Hartskeerl R.A."/>
            <person name="Vinetz J.M."/>
            <person name="Sutton G.G."/>
            <person name="Nelson W.C."/>
            <person name="Fouts D.E."/>
        </authorList>
    </citation>
    <scope>NUCLEOTIDE SEQUENCE [LARGE SCALE GENOMIC DNA]</scope>
    <source>
        <strain evidence="2">BUT 6</strain>
    </source>
</reference>